<gene>
    <name evidence="4" type="ORF">MARPO_0087s0040</name>
</gene>
<accession>A0A2R6WIF2</accession>
<dbReference type="Gramene" id="Mp4g05500.1">
    <property type="protein sequence ID" value="Mp4g05500.1.cds"/>
    <property type="gene ID" value="Mp4g05500"/>
</dbReference>
<dbReference type="InterPro" id="IPR009799">
    <property type="entry name" value="EthD_dom"/>
</dbReference>
<dbReference type="InterPro" id="IPR011008">
    <property type="entry name" value="Dimeric_a/b-barrel"/>
</dbReference>
<dbReference type="Pfam" id="PF07110">
    <property type="entry name" value="EthD"/>
    <property type="match status" value="1"/>
</dbReference>
<sequence>MADRVRCLLFLTGGLASLDWSQKIADIISRSPGLEGKILEIVQSIYNFSSDGKSRIRREKQAEFYNNRVWTGKLVEAGYPTKDYAGSLSFYGTDFESIKLVSSAISKEIQTLKEGSEDSVALWMVGIDEVKINKVPTDLFRPMAKFMGLIIRNPALTVEQFHKHWSEPHAALFCSKPLVQQKVVNYKQYHSKPEWKEELAKAGLNMSKVEGIVEIYFETLEDLEAIFTSKEHVESMMPDEAIFVHLEESGILVGNEMSESLSSQGPNEPPVAPFAGLDLGSR</sequence>
<dbReference type="EMBL" id="KZ772759">
    <property type="protein sequence ID" value="PTQ33601.1"/>
    <property type="molecule type" value="Genomic_DNA"/>
</dbReference>
<organism evidence="4 5">
    <name type="scientific">Marchantia polymorpha</name>
    <name type="common">Common liverwort</name>
    <name type="synonym">Marchantia aquatica</name>
    <dbReference type="NCBI Taxonomy" id="3197"/>
    <lineage>
        <taxon>Eukaryota</taxon>
        <taxon>Viridiplantae</taxon>
        <taxon>Streptophyta</taxon>
        <taxon>Embryophyta</taxon>
        <taxon>Marchantiophyta</taxon>
        <taxon>Marchantiopsida</taxon>
        <taxon>Marchantiidae</taxon>
        <taxon>Marchantiales</taxon>
        <taxon>Marchantiaceae</taxon>
        <taxon>Marchantia</taxon>
    </lineage>
</organism>
<comment type="similarity">
    <text evidence="1">Belongs to the tpcK family.</text>
</comment>
<evidence type="ECO:0000313" key="5">
    <source>
        <dbReference type="Proteomes" id="UP000244005"/>
    </source>
</evidence>
<dbReference type="SUPFAM" id="SSF54909">
    <property type="entry name" value="Dimeric alpha+beta barrel"/>
    <property type="match status" value="1"/>
</dbReference>
<feature type="compositionally biased region" description="Polar residues" evidence="2">
    <location>
        <begin position="257"/>
        <end position="266"/>
    </location>
</feature>
<proteinExistence type="inferred from homology"/>
<dbReference type="OrthoDB" id="3183782at2759"/>
<reference evidence="5" key="1">
    <citation type="journal article" date="2017" name="Cell">
        <title>Insights into land plant evolution garnered from the Marchantia polymorpha genome.</title>
        <authorList>
            <person name="Bowman J.L."/>
            <person name="Kohchi T."/>
            <person name="Yamato K.T."/>
            <person name="Jenkins J."/>
            <person name="Shu S."/>
            <person name="Ishizaki K."/>
            <person name="Yamaoka S."/>
            <person name="Nishihama R."/>
            <person name="Nakamura Y."/>
            <person name="Berger F."/>
            <person name="Adam C."/>
            <person name="Aki S.S."/>
            <person name="Althoff F."/>
            <person name="Araki T."/>
            <person name="Arteaga-Vazquez M.A."/>
            <person name="Balasubrmanian S."/>
            <person name="Barry K."/>
            <person name="Bauer D."/>
            <person name="Boehm C.R."/>
            <person name="Briginshaw L."/>
            <person name="Caballero-Perez J."/>
            <person name="Catarino B."/>
            <person name="Chen F."/>
            <person name="Chiyoda S."/>
            <person name="Chovatia M."/>
            <person name="Davies K.M."/>
            <person name="Delmans M."/>
            <person name="Demura T."/>
            <person name="Dierschke T."/>
            <person name="Dolan L."/>
            <person name="Dorantes-Acosta A.E."/>
            <person name="Eklund D.M."/>
            <person name="Florent S.N."/>
            <person name="Flores-Sandoval E."/>
            <person name="Fujiyama A."/>
            <person name="Fukuzawa H."/>
            <person name="Galik B."/>
            <person name="Grimanelli D."/>
            <person name="Grimwood J."/>
            <person name="Grossniklaus U."/>
            <person name="Hamada T."/>
            <person name="Haseloff J."/>
            <person name="Hetherington A.J."/>
            <person name="Higo A."/>
            <person name="Hirakawa Y."/>
            <person name="Hundley H.N."/>
            <person name="Ikeda Y."/>
            <person name="Inoue K."/>
            <person name="Inoue S.I."/>
            <person name="Ishida S."/>
            <person name="Jia Q."/>
            <person name="Kakita M."/>
            <person name="Kanazawa T."/>
            <person name="Kawai Y."/>
            <person name="Kawashima T."/>
            <person name="Kennedy M."/>
            <person name="Kinose K."/>
            <person name="Kinoshita T."/>
            <person name="Kohara Y."/>
            <person name="Koide E."/>
            <person name="Komatsu K."/>
            <person name="Kopischke S."/>
            <person name="Kubo M."/>
            <person name="Kyozuka J."/>
            <person name="Lagercrantz U."/>
            <person name="Lin S.S."/>
            <person name="Lindquist E."/>
            <person name="Lipzen A.M."/>
            <person name="Lu C.W."/>
            <person name="De Luna E."/>
            <person name="Martienssen R.A."/>
            <person name="Minamino N."/>
            <person name="Mizutani M."/>
            <person name="Mizutani M."/>
            <person name="Mochizuki N."/>
            <person name="Monte I."/>
            <person name="Mosher R."/>
            <person name="Nagasaki H."/>
            <person name="Nakagami H."/>
            <person name="Naramoto S."/>
            <person name="Nishitani K."/>
            <person name="Ohtani M."/>
            <person name="Okamoto T."/>
            <person name="Okumura M."/>
            <person name="Phillips J."/>
            <person name="Pollak B."/>
            <person name="Reinders A."/>
            <person name="Rovekamp M."/>
            <person name="Sano R."/>
            <person name="Sawa S."/>
            <person name="Schmid M.W."/>
            <person name="Shirakawa M."/>
            <person name="Solano R."/>
            <person name="Spunde A."/>
            <person name="Suetsugu N."/>
            <person name="Sugano S."/>
            <person name="Sugiyama A."/>
            <person name="Sun R."/>
            <person name="Suzuki Y."/>
            <person name="Takenaka M."/>
            <person name="Takezawa D."/>
            <person name="Tomogane H."/>
            <person name="Tsuzuki M."/>
            <person name="Ueda T."/>
            <person name="Umeda M."/>
            <person name="Ward J.M."/>
            <person name="Watanabe Y."/>
            <person name="Yazaki K."/>
            <person name="Yokoyama R."/>
            <person name="Yoshitake Y."/>
            <person name="Yotsui I."/>
            <person name="Zachgo S."/>
            <person name="Schmutz J."/>
        </authorList>
    </citation>
    <scope>NUCLEOTIDE SEQUENCE [LARGE SCALE GENOMIC DNA]</scope>
    <source>
        <strain evidence="5">Tak-1</strain>
    </source>
</reference>
<dbReference type="GO" id="GO:0016491">
    <property type="term" value="F:oxidoreductase activity"/>
    <property type="evidence" value="ECO:0007669"/>
    <property type="project" value="InterPro"/>
</dbReference>
<evidence type="ECO:0000256" key="2">
    <source>
        <dbReference type="SAM" id="MobiDB-lite"/>
    </source>
</evidence>
<feature type="region of interest" description="Disordered" evidence="2">
    <location>
        <begin position="257"/>
        <end position="282"/>
    </location>
</feature>
<evidence type="ECO:0000313" key="4">
    <source>
        <dbReference type="EMBL" id="PTQ33601.1"/>
    </source>
</evidence>
<keyword evidence="5" id="KW-1185">Reference proteome</keyword>
<dbReference type="AlphaFoldDB" id="A0A2R6WIF2"/>
<name>A0A2R6WIF2_MARPO</name>
<evidence type="ECO:0000259" key="3">
    <source>
        <dbReference type="Pfam" id="PF07110"/>
    </source>
</evidence>
<evidence type="ECO:0000256" key="1">
    <source>
        <dbReference type="ARBA" id="ARBA00005986"/>
    </source>
</evidence>
<protein>
    <recommendedName>
        <fullName evidence="3">EthD domain-containing protein</fullName>
    </recommendedName>
</protein>
<feature type="domain" description="EthD" evidence="3">
    <location>
        <begin position="154"/>
        <end position="244"/>
    </location>
</feature>
<dbReference type="Gene3D" id="3.30.70.100">
    <property type="match status" value="1"/>
</dbReference>
<dbReference type="Proteomes" id="UP000244005">
    <property type="component" value="Unassembled WGS sequence"/>
</dbReference>